<protein>
    <submittedName>
        <fullName evidence="2">Acetyltransferase (GNAT) domain-containing protein</fullName>
    </submittedName>
</protein>
<dbReference type="Gene3D" id="3.40.630.30">
    <property type="match status" value="1"/>
</dbReference>
<dbReference type="InterPro" id="IPR038740">
    <property type="entry name" value="BioF2-like_GNAT_dom"/>
</dbReference>
<reference evidence="2 3" key="1">
    <citation type="submission" date="2017-04" db="EMBL/GenBank/DDBJ databases">
        <authorList>
            <person name="Afonso C.L."/>
            <person name="Miller P.J."/>
            <person name="Scott M.A."/>
            <person name="Spackman E."/>
            <person name="Goraichik I."/>
            <person name="Dimitrov K.M."/>
            <person name="Suarez D.L."/>
            <person name="Swayne D.E."/>
        </authorList>
    </citation>
    <scope>NUCLEOTIDE SEQUENCE [LARGE SCALE GENOMIC DNA]</scope>
    <source>
        <strain evidence="2 3">N3/975</strain>
    </source>
</reference>
<keyword evidence="2" id="KW-0808">Transferase</keyword>
<dbReference type="Proteomes" id="UP000192940">
    <property type="component" value="Chromosome I"/>
</dbReference>
<dbReference type="EMBL" id="LT840184">
    <property type="protein sequence ID" value="SMF82522.1"/>
    <property type="molecule type" value="Genomic_DNA"/>
</dbReference>
<name>A0A1X7HA09_9BACL</name>
<organism evidence="2 3">
    <name type="scientific">Paenibacillus uliginis N3/975</name>
    <dbReference type="NCBI Taxonomy" id="1313296"/>
    <lineage>
        <taxon>Bacteria</taxon>
        <taxon>Bacillati</taxon>
        <taxon>Bacillota</taxon>
        <taxon>Bacilli</taxon>
        <taxon>Bacillales</taxon>
        <taxon>Paenibacillaceae</taxon>
        <taxon>Paenibacillus</taxon>
    </lineage>
</organism>
<feature type="domain" description="N-acetyltransferase" evidence="1">
    <location>
        <begin position="135"/>
        <end position="270"/>
    </location>
</feature>
<dbReference type="Pfam" id="PF13480">
    <property type="entry name" value="Acetyltransf_6"/>
    <property type="match status" value="1"/>
</dbReference>
<keyword evidence="3" id="KW-1185">Reference proteome</keyword>
<dbReference type="AlphaFoldDB" id="A0A1X7HA09"/>
<dbReference type="RefSeq" id="WP_244563028.1">
    <property type="nucleotide sequence ID" value="NZ_LT840184.1"/>
</dbReference>
<dbReference type="GO" id="GO:0016747">
    <property type="term" value="F:acyltransferase activity, transferring groups other than amino-acyl groups"/>
    <property type="evidence" value="ECO:0007669"/>
    <property type="project" value="InterPro"/>
</dbReference>
<sequence>MIPSFPSEPLIVDIESSEVDYMTDRMKAIEERDGNPEGVEITRIGHAVCLYSKSMPWPSFNTVKGIRSEDIPYIDDIIHFYRSRDRKFQIEVVPSLVDQKLLKALADKGMYQSGFHTSMYINPESLTDEFHWAAIDIRPLKRDEFEKYATVHCIGTGLPQQGIPSVARNNEVLYDRPGWRFFMAYINDNPAAAGVMYVKGDIASLTFAATLPEYRRQGLQQGLLRRRIAEAARESCRMVVSQCSFISPSHRNMERVGMKLGYVRTAWTER</sequence>
<dbReference type="CDD" id="cd04301">
    <property type="entry name" value="NAT_SF"/>
    <property type="match status" value="1"/>
</dbReference>
<evidence type="ECO:0000313" key="3">
    <source>
        <dbReference type="Proteomes" id="UP000192940"/>
    </source>
</evidence>
<evidence type="ECO:0000259" key="1">
    <source>
        <dbReference type="PROSITE" id="PS51186"/>
    </source>
</evidence>
<dbReference type="STRING" id="1313296.SAMN05661091_2192"/>
<dbReference type="InterPro" id="IPR000182">
    <property type="entry name" value="GNAT_dom"/>
</dbReference>
<proteinExistence type="predicted"/>
<gene>
    <name evidence="2" type="ORF">SAMN05661091_2192</name>
</gene>
<dbReference type="PROSITE" id="PS51186">
    <property type="entry name" value="GNAT"/>
    <property type="match status" value="1"/>
</dbReference>
<dbReference type="SUPFAM" id="SSF55729">
    <property type="entry name" value="Acyl-CoA N-acyltransferases (Nat)"/>
    <property type="match status" value="1"/>
</dbReference>
<accession>A0A1X7HA09</accession>
<evidence type="ECO:0000313" key="2">
    <source>
        <dbReference type="EMBL" id="SMF82522.1"/>
    </source>
</evidence>
<dbReference type="InterPro" id="IPR016181">
    <property type="entry name" value="Acyl_CoA_acyltransferase"/>
</dbReference>